<organism evidence="1">
    <name type="scientific">Pseudoalteromonas sp. SD03</name>
    <dbReference type="NCBI Taxonomy" id="3231719"/>
    <lineage>
        <taxon>Bacteria</taxon>
        <taxon>Pseudomonadati</taxon>
        <taxon>Pseudomonadota</taxon>
        <taxon>Gammaproteobacteria</taxon>
        <taxon>Alteromonadales</taxon>
        <taxon>Pseudoalteromonadaceae</taxon>
        <taxon>Pseudoalteromonas</taxon>
    </lineage>
</organism>
<sequence length="59" mass="6932">MSGLYSPILEQAGFLKRKAADAQQTENYTWFNADFTWSKTADAPQTENYTWFDANFTWR</sequence>
<dbReference type="AlphaFoldDB" id="A0AB39ARH7"/>
<dbReference type="EMBL" id="CP162514">
    <property type="protein sequence ID" value="XDH87985.1"/>
    <property type="molecule type" value="Genomic_DNA"/>
</dbReference>
<accession>A0AB39ARH7</accession>
<dbReference type="RefSeq" id="WP_368485303.1">
    <property type="nucleotide sequence ID" value="NZ_CP162514.1"/>
</dbReference>
<reference evidence="1" key="1">
    <citation type="submission" date="2024-07" db="EMBL/GenBank/DDBJ databases">
        <authorList>
            <person name="Jiang Y."/>
            <person name="Qin Q."/>
        </authorList>
    </citation>
    <scope>NUCLEOTIDE SEQUENCE</scope>
    <source>
        <strain evidence="1">SD03</strain>
    </source>
</reference>
<protein>
    <submittedName>
        <fullName evidence="1">Uncharacterized protein</fullName>
    </submittedName>
</protein>
<name>A0AB39ARH7_9GAMM</name>
<gene>
    <name evidence="1" type="ORF">ABZP26_02000</name>
</gene>
<proteinExistence type="predicted"/>
<evidence type="ECO:0000313" key="1">
    <source>
        <dbReference type="EMBL" id="XDH87985.1"/>
    </source>
</evidence>